<dbReference type="Gene3D" id="3.60.10.10">
    <property type="entry name" value="Endonuclease/exonuclease/phosphatase"/>
    <property type="match status" value="1"/>
</dbReference>
<dbReference type="GO" id="GO:0046856">
    <property type="term" value="P:phosphatidylinositol dephosphorylation"/>
    <property type="evidence" value="ECO:0007669"/>
    <property type="project" value="InterPro"/>
</dbReference>
<dbReference type="PANTHER" id="PTHR11200">
    <property type="entry name" value="INOSITOL 5-PHOSPHATASE"/>
    <property type="match status" value="1"/>
</dbReference>
<feature type="domain" description="Inositol polyphosphate-related phosphatase" evidence="1">
    <location>
        <begin position="365"/>
        <end position="704"/>
    </location>
</feature>
<evidence type="ECO:0000313" key="2">
    <source>
        <dbReference type="EMBL" id="ORE18358.1"/>
    </source>
</evidence>
<name>A0A1X0S2I0_RHIZD</name>
<dbReference type="Gene3D" id="2.130.10.10">
    <property type="entry name" value="YVTN repeat-like/Quinoprotein amine dehydrogenase"/>
    <property type="match status" value="2"/>
</dbReference>
<dbReference type="PANTHER" id="PTHR11200:SF240">
    <property type="entry name" value="INOSITOL POLYPHOSPHATE 5-PHOSPHATASE C9G1.10C-RELATED"/>
    <property type="match status" value="1"/>
</dbReference>
<dbReference type="InterPro" id="IPR036322">
    <property type="entry name" value="WD40_repeat_dom_sf"/>
</dbReference>
<evidence type="ECO:0000313" key="3">
    <source>
        <dbReference type="Proteomes" id="UP000242381"/>
    </source>
</evidence>
<dbReference type="InterPro" id="IPR036691">
    <property type="entry name" value="Endo/exonu/phosph_ase_sf"/>
</dbReference>
<dbReference type="OMA" id="GVNERLW"/>
<dbReference type="InterPro" id="IPR046985">
    <property type="entry name" value="IP5"/>
</dbReference>
<dbReference type="AlphaFoldDB" id="A0A1X0S2I0"/>
<protein>
    <submittedName>
        <fullName evidence="2">DNase I-like protein</fullName>
    </submittedName>
</protein>
<dbReference type="SMART" id="SM00128">
    <property type="entry name" value="IPPc"/>
    <property type="match status" value="1"/>
</dbReference>
<reference evidence="2 3" key="1">
    <citation type="journal article" date="2016" name="Proc. Natl. Acad. Sci. U.S.A.">
        <title>Lipid metabolic changes in an early divergent fungus govern the establishment of a mutualistic symbiosis with endobacteria.</title>
        <authorList>
            <person name="Lastovetsky O.A."/>
            <person name="Gaspar M.L."/>
            <person name="Mondo S.J."/>
            <person name="LaButti K.M."/>
            <person name="Sandor L."/>
            <person name="Grigoriev I.V."/>
            <person name="Henry S.A."/>
            <person name="Pawlowska T.E."/>
        </authorList>
    </citation>
    <scope>NUCLEOTIDE SEQUENCE [LARGE SCALE GENOMIC DNA]</scope>
    <source>
        <strain evidence="2 3">ATCC 11559</strain>
    </source>
</reference>
<proteinExistence type="predicted"/>
<dbReference type="EMBL" id="KV921332">
    <property type="protein sequence ID" value="ORE18358.1"/>
    <property type="molecule type" value="Genomic_DNA"/>
</dbReference>
<dbReference type="Pfam" id="PF22669">
    <property type="entry name" value="Exo_endo_phos2"/>
    <property type="match status" value="1"/>
</dbReference>
<sequence length="766" mass="87511">MTTSIYPDFSQATRNPPFFIDQDHKLFSTTHKGSLTAIIAARNLIVTGAHLLKVWDLYTGTPLNIMSDISHHNAGNSNKVRAMVVAPSISPLDQGRYIWMARQDSGLSVLDIRLGKVLSRRNDVHQSPITFLMRYRNCEIWSIDEAGILNVWDLTANEHPENPLITAMPRRHLVAPHATSCTIDGSRLWMSTGRTLSYYVISSSSQHEVSPSIRIPNDLGNITKLLTVPYHPGQLFASHDDGKISIWDTETMERKQVITVSLYGICTMACVGEYHIWAGYNTGMIYVYDTRPEKWAVVKMWKAHSGAVTQLVVDESGLIIDGKKGRLQVVSGDSNGYIGVWDGLLTEHWKECQILTRSNEYCTYDEAKIMICSWNIDANKPEKLTKEDDNEVRKWLGGMEDPDIIVVGIQEIVDLESKKQTARSLFFKKKVEEAEEVLTHRYKLWHDYLVRIIGENYGAHAYTVIKTEHMVGLFSCIFVRTVDIDRVINVESTCVKTGLKVMNKSIHGNKGGVAIRFVYDHSSLCFVNCHLAAGQSHVQQRNADAEGILQTATFQPRDYVDVFSHGGDGSLILDHEFCFLSGDLNYRIKMNRNDVLRLLASTDKEAAWEKLQLEDQLLKQKMNNPLFKLLQFEEALIQFDPTYKYDPGTDFYDRSEKKRVPAWCDRVLYKGKNIQNLYYRRHEAKASDHRPISAGFSVRTKVTDQKKRDVLSAKVEEEWVEYKTQYVQDKKARYVADYERCSLTDAFKYLENADWDVTEAVRKVLT</sequence>
<dbReference type="VEuPathDB" id="FungiDB:BCV72DRAFT_203424"/>
<dbReference type="GO" id="GO:0004439">
    <property type="term" value="F:phosphatidylinositol-4,5-bisphosphate 5-phosphatase activity"/>
    <property type="evidence" value="ECO:0007669"/>
    <property type="project" value="TreeGrafter"/>
</dbReference>
<dbReference type="Proteomes" id="UP000242381">
    <property type="component" value="Unassembled WGS sequence"/>
</dbReference>
<dbReference type="InterPro" id="IPR015943">
    <property type="entry name" value="WD40/YVTN_repeat-like_dom_sf"/>
</dbReference>
<organism evidence="2 3">
    <name type="scientific">Rhizopus microsporus</name>
    <dbReference type="NCBI Taxonomy" id="58291"/>
    <lineage>
        <taxon>Eukaryota</taxon>
        <taxon>Fungi</taxon>
        <taxon>Fungi incertae sedis</taxon>
        <taxon>Mucoromycota</taxon>
        <taxon>Mucoromycotina</taxon>
        <taxon>Mucoromycetes</taxon>
        <taxon>Mucorales</taxon>
        <taxon>Mucorineae</taxon>
        <taxon>Rhizopodaceae</taxon>
        <taxon>Rhizopus</taxon>
    </lineage>
</organism>
<accession>A0A1X0S2I0</accession>
<dbReference type="SMART" id="SM00320">
    <property type="entry name" value="WD40"/>
    <property type="match status" value="4"/>
</dbReference>
<gene>
    <name evidence="2" type="ORF">BCV71DRAFT_179679</name>
</gene>
<dbReference type="SUPFAM" id="SSF56219">
    <property type="entry name" value="DNase I-like"/>
    <property type="match status" value="1"/>
</dbReference>
<dbReference type="InterPro" id="IPR001680">
    <property type="entry name" value="WD40_rpt"/>
</dbReference>
<dbReference type="InterPro" id="IPR000300">
    <property type="entry name" value="IPPc"/>
</dbReference>
<dbReference type="SUPFAM" id="SSF50978">
    <property type="entry name" value="WD40 repeat-like"/>
    <property type="match status" value="1"/>
</dbReference>
<evidence type="ECO:0000259" key="1">
    <source>
        <dbReference type="SMART" id="SM00128"/>
    </source>
</evidence>